<accession>A0A3L9KZR9</accession>
<protein>
    <submittedName>
        <fullName evidence="1">Uncharacterized protein</fullName>
    </submittedName>
</protein>
<gene>
    <name evidence="1" type="ORF">EAE32_09340</name>
</gene>
<evidence type="ECO:0000313" key="2">
    <source>
        <dbReference type="Proteomes" id="UP000277871"/>
    </source>
</evidence>
<sequence>MKQRHLVMPLDDALPVDGYERHTCRFHDEERGLLFGGNAVFRGRDDQLLNALAAPFARLGEIEGGASYVT</sequence>
<reference evidence="1 2" key="1">
    <citation type="submission" date="2018-10" db="EMBL/GenBank/DDBJ databases">
        <title>Kocuria tytonicola, new bacteria from the preen glands of American barn owls (Tyto furcata).</title>
        <authorList>
            <person name="Braun M.S."/>
            <person name="Wang E."/>
            <person name="Zimmermann S."/>
            <person name="Boutin S."/>
            <person name="Wagner H."/>
            <person name="Wink M."/>
        </authorList>
    </citation>
    <scope>NUCLEOTIDE SEQUENCE [LARGE SCALE GENOMIC DNA]</scope>
    <source>
        <strain evidence="1 2">473</strain>
    </source>
</reference>
<evidence type="ECO:0000313" key="1">
    <source>
        <dbReference type="EMBL" id="RLY92336.1"/>
    </source>
</evidence>
<dbReference type="EMBL" id="RDEX01000002">
    <property type="protein sequence ID" value="RLY92336.1"/>
    <property type="molecule type" value="Genomic_DNA"/>
</dbReference>
<proteinExistence type="predicted"/>
<dbReference type="Proteomes" id="UP000277871">
    <property type="component" value="Unassembled WGS sequence"/>
</dbReference>
<dbReference type="AlphaFoldDB" id="A0A3L9KZR9"/>
<organism evidence="1 2">
    <name type="scientific">Kocuria tytonicola</name>
    <dbReference type="NCBI Taxonomy" id="2055946"/>
    <lineage>
        <taxon>Bacteria</taxon>
        <taxon>Bacillati</taxon>
        <taxon>Actinomycetota</taxon>
        <taxon>Actinomycetes</taxon>
        <taxon>Micrococcales</taxon>
        <taxon>Micrococcaceae</taxon>
        <taxon>Kocuria</taxon>
    </lineage>
</organism>
<comment type="caution">
    <text evidence="1">The sequence shown here is derived from an EMBL/GenBank/DDBJ whole genome shotgun (WGS) entry which is preliminary data.</text>
</comment>
<keyword evidence="2" id="KW-1185">Reference proteome</keyword>
<name>A0A3L9KZR9_9MICC</name>